<evidence type="ECO:0000256" key="1">
    <source>
        <dbReference type="ARBA" id="ARBA00006739"/>
    </source>
</evidence>
<evidence type="ECO:0000256" key="2">
    <source>
        <dbReference type="ARBA" id="ARBA00022676"/>
    </source>
</evidence>
<feature type="domain" description="Glycosyltransferase 2-like" evidence="4">
    <location>
        <begin position="307"/>
        <end position="451"/>
    </location>
</feature>
<gene>
    <name evidence="5" type="ORF">KV203_13810</name>
</gene>
<reference evidence="5" key="1">
    <citation type="submission" date="2021-07" db="EMBL/GenBank/DDBJ databases">
        <title>Candidatus Kaistella beijingensis sp. nov. isolated from a municipal wastewater treatment plant is involved in sludge foaming.</title>
        <authorList>
            <person name="Song Y."/>
            <person name="Liu S.-J."/>
        </authorList>
    </citation>
    <scope>NUCLEOTIDE SEQUENCE</scope>
    <source>
        <strain evidence="5">DSM 43998</strain>
    </source>
</reference>
<dbReference type="InterPro" id="IPR001173">
    <property type="entry name" value="Glyco_trans_2-like"/>
</dbReference>
<evidence type="ECO:0000313" key="5">
    <source>
        <dbReference type="EMBL" id="QXQ12981.1"/>
    </source>
</evidence>
<name>A0ABX8S6U7_9ACTN</name>
<dbReference type="GO" id="GO:0016757">
    <property type="term" value="F:glycosyltransferase activity"/>
    <property type="evidence" value="ECO:0007669"/>
    <property type="project" value="UniProtKB-KW"/>
</dbReference>
<proteinExistence type="inferred from homology"/>
<evidence type="ECO:0000256" key="3">
    <source>
        <dbReference type="ARBA" id="ARBA00022679"/>
    </source>
</evidence>
<protein>
    <submittedName>
        <fullName evidence="5">Glycosyltransferase</fullName>
        <ecNumber evidence="5">2.4.-.-</ecNumber>
    </submittedName>
</protein>
<keyword evidence="6" id="KW-1185">Reference proteome</keyword>
<evidence type="ECO:0000259" key="4">
    <source>
        <dbReference type="Pfam" id="PF00535"/>
    </source>
</evidence>
<evidence type="ECO:0000313" key="6">
    <source>
        <dbReference type="Proteomes" id="UP000887023"/>
    </source>
</evidence>
<dbReference type="InterPro" id="IPR029044">
    <property type="entry name" value="Nucleotide-diphossugar_trans"/>
</dbReference>
<dbReference type="Proteomes" id="UP000887023">
    <property type="component" value="Chromosome"/>
</dbReference>
<dbReference type="PANTHER" id="PTHR43685">
    <property type="entry name" value="GLYCOSYLTRANSFERASE"/>
    <property type="match status" value="1"/>
</dbReference>
<comment type="similarity">
    <text evidence="1">Belongs to the glycosyltransferase 2 family.</text>
</comment>
<accession>A0ABX8S6U7</accession>
<dbReference type="PANTHER" id="PTHR43685:SF5">
    <property type="entry name" value="GLYCOSYLTRANSFERASE EPSE-RELATED"/>
    <property type="match status" value="1"/>
</dbReference>
<dbReference type="Pfam" id="PF00535">
    <property type="entry name" value="Glycos_transf_2"/>
    <property type="match status" value="2"/>
</dbReference>
<sequence length="591" mass="65155">MTARIDAAIFACYNPSPDVTARIIVVSRIVRNVYVIDDGSDVSHIACYAPLRAFGNIELTLKKRNSGIANSLNRGFDAALANGCRFILTLDQDAIVDRSLFSALDTNVALLESTVPGEWGVVGPGILNGTRYTRATSGLVETAEIIQSGAVFNSLGLLCAGTADESLVIDSVDTDMCLRFRRAGFRVYADTALEITHPVGSGNSIELLGRRIAVTGHSASRRYTMTRNRLEMFRRHGGHEPRWLMTAVRRFLVSSVISVTIEDHRADNLRAILLGCRDFAGRALRAERSARAYVDDSAADTVGEVAVVLVVHNGVRYLEEQVRSILRQTLPPARFFLVDDGSTDGSVELVEKLIARDGRTSLVVLSAGRPRSPDLYTRIATNYVQGMVAAAGYRFIALSDQDDIWEPDRLEYQRERLRATGARLTAANGALIGPDGLTIGRTLRDEFPVPAGWTDMGPDSRLRAILRSPMATGATMMLDRRLLRTALPVPAGWLHDRWFSLVGVARDEADFDDRPVIRYRVHSAQAVGIADSAERKVVRWTLGRVRRPRAAARKMRDLAVTLRAATPDPDVRLNLSWPRILSAYLRPRPAR</sequence>
<dbReference type="EC" id="2.4.-.-" evidence="5"/>
<feature type="domain" description="Glycosyltransferase 2-like" evidence="4">
    <location>
        <begin position="32"/>
        <end position="100"/>
    </location>
</feature>
<dbReference type="SUPFAM" id="SSF53448">
    <property type="entry name" value="Nucleotide-diphospho-sugar transferases"/>
    <property type="match status" value="2"/>
</dbReference>
<dbReference type="Gene3D" id="3.90.550.10">
    <property type="entry name" value="Spore Coat Polysaccharide Biosynthesis Protein SpsA, Chain A"/>
    <property type="match status" value="2"/>
</dbReference>
<keyword evidence="2 5" id="KW-0328">Glycosyltransferase</keyword>
<dbReference type="EMBL" id="CP079105">
    <property type="protein sequence ID" value="QXQ12981.1"/>
    <property type="molecule type" value="Genomic_DNA"/>
</dbReference>
<dbReference type="InterPro" id="IPR050834">
    <property type="entry name" value="Glycosyltransf_2"/>
</dbReference>
<organism evidence="5 6">
    <name type="scientific">Skermania pinensis</name>
    <dbReference type="NCBI Taxonomy" id="39122"/>
    <lineage>
        <taxon>Bacteria</taxon>
        <taxon>Bacillati</taxon>
        <taxon>Actinomycetota</taxon>
        <taxon>Actinomycetes</taxon>
        <taxon>Mycobacteriales</taxon>
        <taxon>Gordoniaceae</taxon>
        <taxon>Skermania</taxon>
    </lineage>
</organism>
<keyword evidence="3 5" id="KW-0808">Transferase</keyword>